<dbReference type="OrthoDB" id="277635at2759"/>
<name>A0A7G2CLP0_9TRYP</name>
<dbReference type="EMBL" id="LR877162">
    <property type="protein sequence ID" value="CAD2220760.1"/>
    <property type="molecule type" value="Genomic_DNA"/>
</dbReference>
<feature type="compositionally biased region" description="Basic residues" evidence="1">
    <location>
        <begin position="28"/>
        <end position="45"/>
    </location>
</feature>
<sequence>MLGRSFVALGGAVGRKKASAAAKAITPKTKKPVKSVPVSKRKKSPPAKLLSEEDYSTRHSAHLTRPAYMTEEREKEVLQLAVRMQGRDVSGEVPVASYAYEIIQKHPSVRAMGLRERMDFLCTRWDKLSRKEKLKYLNDPLKGLM</sequence>
<protein>
    <submittedName>
        <fullName evidence="2">Uncharacterized protein</fullName>
    </submittedName>
</protein>
<keyword evidence="3" id="KW-1185">Reference proteome</keyword>
<organism evidence="2 3">
    <name type="scientific">Angomonas deanei</name>
    <dbReference type="NCBI Taxonomy" id="59799"/>
    <lineage>
        <taxon>Eukaryota</taxon>
        <taxon>Discoba</taxon>
        <taxon>Euglenozoa</taxon>
        <taxon>Kinetoplastea</taxon>
        <taxon>Metakinetoplastina</taxon>
        <taxon>Trypanosomatida</taxon>
        <taxon>Trypanosomatidae</taxon>
        <taxon>Strigomonadinae</taxon>
        <taxon>Angomonas</taxon>
    </lineage>
</organism>
<feature type="region of interest" description="Disordered" evidence="1">
    <location>
        <begin position="14"/>
        <end position="69"/>
    </location>
</feature>
<dbReference type="AlphaFoldDB" id="A0A7G2CLP0"/>
<reference evidence="2 3" key="1">
    <citation type="submission" date="2020-08" db="EMBL/GenBank/DDBJ databases">
        <authorList>
            <person name="Newling K."/>
            <person name="Davey J."/>
            <person name="Forrester S."/>
        </authorList>
    </citation>
    <scope>NUCLEOTIDE SEQUENCE [LARGE SCALE GENOMIC DNA]</scope>
    <source>
        <strain evidence="3">Crithidia deanei Carvalho (ATCC PRA-265)</strain>
    </source>
</reference>
<dbReference type="VEuPathDB" id="TriTrypDB:ADEAN_000828300"/>
<evidence type="ECO:0000313" key="2">
    <source>
        <dbReference type="EMBL" id="CAD2220760.1"/>
    </source>
</evidence>
<dbReference type="Proteomes" id="UP000515908">
    <property type="component" value="Chromosome 18"/>
</dbReference>
<proteinExistence type="predicted"/>
<accession>A0A7G2CLP0</accession>
<evidence type="ECO:0000313" key="3">
    <source>
        <dbReference type="Proteomes" id="UP000515908"/>
    </source>
</evidence>
<evidence type="ECO:0000256" key="1">
    <source>
        <dbReference type="SAM" id="MobiDB-lite"/>
    </source>
</evidence>
<gene>
    <name evidence="2" type="ORF">ADEAN_000828300</name>
</gene>